<dbReference type="EMBL" id="WJIE01000001">
    <property type="protein sequence ID" value="MRG91352.1"/>
    <property type="molecule type" value="Genomic_DNA"/>
</dbReference>
<evidence type="ECO:0000313" key="1">
    <source>
        <dbReference type="EMBL" id="MRG91352.1"/>
    </source>
</evidence>
<comment type="caution">
    <text evidence="1">The sequence shown here is derived from an EMBL/GenBank/DDBJ whole genome shotgun (WGS) entry which is preliminary data.</text>
</comment>
<reference evidence="1 2" key="1">
    <citation type="submission" date="2019-10" db="EMBL/GenBank/DDBJ databases">
        <title>A soil myxobacterium in the family Polyangiaceae.</title>
        <authorList>
            <person name="Li Y."/>
            <person name="Wang J."/>
        </authorList>
    </citation>
    <scope>NUCLEOTIDE SEQUENCE [LARGE SCALE GENOMIC DNA]</scope>
    <source>
        <strain evidence="1 2">DSM 14734</strain>
    </source>
</reference>
<gene>
    <name evidence="1" type="ORF">GF068_05355</name>
</gene>
<proteinExistence type="predicted"/>
<dbReference type="AlphaFoldDB" id="A0A6N7PGV9"/>
<dbReference type="RefSeq" id="WP_153818153.1">
    <property type="nucleotide sequence ID" value="NZ_WJIE01000001.1"/>
</dbReference>
<accession>A0A6N7PGV9</accession>
<protein>
    <submittedName>
        <fullName evidence="1">Uncharacterized protein</fullName>
    </submittedName>
</protein>
<evidence type="ECO:0000313" key="2">
    <source>
        <dbReference type="Proteomes" id="UP000440224"/>
    </source>
</evidence>
<sequence>MSGLFFIRKSGKVACYFGRWMGERATAVFMRGPGYAFDIVTDLERLERPNAATAGFLLDFDTKRAVLFDAAIRWSAEDAEDPSAPGPLGIALRVPEVERLDLRPEEQALVDVARRGTTWAAFVDALQAVELRDSYRDWSIEWVGTSAALAHLGGTLAP</sequence>
<name>A0A6N7PGV9_9BACT</name>
<dbReference type="Proteomes" id="UP000440224">
    <property type="component" value="Unassembled WGS sequence"/>
</dbReference>
<organism evidence="1 2">
    <name type="scientific">Polyangium spumosum</name>
    <dbReference type="NCBI Taxonomy" id="889282"/>
    <lineage>
        <taxon>Bacteria</taxon>
        <taxon>Pseudomonadati</taxon>
        <taxon>Myxococcota</taxon>
        <taxon>Polyangia</taxon>
        <taxon>Polyangiales</taxon>
        <taxon>Polyangiaceae</taxon>
        <taxon>Polyangium</taxon>
    </lineage>
</organism>
<keyword evidence="2" id="KW-1185">Reference proteome</keyword>